<evidence type="ECO:0000313" key="4">
    <source>
        <dbReference type="Proteomes" id="UP001596989"/>
    </source>
</evidence>
<name>A0ABW3HV29_9BACL</name>
<accession>A0ABW3HV29</accession>
<proteinExistence type="predicted"/>
<dbReference type="EMBL" id="JBHTJZ010000035">
    <property type="protein sequence ID" value="MFD0961394.1"/>
    <property type="molecule type" value="Genomic_DNA"/>
</dbReference>
<protein>
    <submittedName>
        <fullName evidence="3">Glycosyltransferase family 1 protein</fullName>
    </submittedName>
</protein>
<dbReference type="CDD" id="cd03812">
    <property type="entry name" value="GT4_CapH-like"/>
    <property type="match status" value="1"/>
</dbReference>
<dbReference type="InterPro" id="IPR028098">
    <property type="entry name" value="Glyco_trans_4-like_N"/>
</dbReference>
<dbReference type="PANTHER" id="PTHR45947:SF15">
    <property type="entry name" value="TEICHURONIC ACID BIOSYNTHESIS GLYCOSYLTRANSFERASE TUAC-RELATED"/>
    <property type="match status" value="1"/>
</dbReference>
<reference evidence="4" key="1">
    <citation type="journal article" date="2019" name="Int. J. Syst. Evol. Microbiol.">
        <title>The Global Catalogue of Microorganisms (GCM) 10K type strain sequencing project: providing services to taxonomists for standard genome sequencing and annotation.</title>
        <authorList>
            <consortium name="The Broad Institute Genomics Platform"/>
            <consortium name="The Broad Institute Genome Sequencing Center for Infectious Disease"/>
            <person name="Wu L."/>
            <person name="Ma J."/>
        </authorList>
    </citation>
    <scope>NUCLEOTIDE SEQUENCE [LARGE SCALE GENOMIC DNA]</scope>
    <source>
        <strain evidence="4">CCUG 59129</strain>
    </source>
</reference>
<evidence type="ECO:0000259" key="1">
    <source>
        <dbReference type="Pfam" id="PF00534"/>
    </source>
</evidence>
<dbReference type="SUPFAM" id="SSF53756">
    <property type="entry name" value="UDP-Glycosyltransferase/glycogen phosphorylase"/>
    <property type="match status" value="1"/>
</dbReference>
<feature type="domain" description="Glycosyltransferase subfamily 4-like N-terminal" evidence="2">
    <location>
        <begin position="17"/>
        <end position="155"/>
    </location>
</feature>
<sequence length="382" mass="43691">MGSVITVLQAAVNMNRGGAETLLMNLYRHIDRSKVQFHFLTCREGCYDDEIRSLGGVIHRIPYIDKIGPYAYRAALKQFFTEYGYQYQVVHSHMDRMSGLVLYAAKQAGVPVRIAHSHNTRSEGSLAAKLYKRYASLYIGFAATHRFACSEEAGKWLFPWKRREVQLLKNGIMSDMFAYRPLVRHEVRKELGIAEGTIVLGHVGRFNEQKNHALLLDIFRSWLRRNVNSCLLLAGEGPLRLAMEEKARSLDMSENVKFLGVRSDIERLMQAFDAFVFPSRHEGLPVTLIEAQAAGLPCIVSDTITREVDLGMGLVTFHANGSLREYEEAIQSVSGRERRMDTQAELYRCGYDIRETAAWLQQYYRKQCEVNHESDNRVYAHL</sequence>
<evidence type="ECO:0000313" key="3">
    <source>
        <dbReference type="EMBL" id="MFD0961394.1"/>
    </source>
</evidence>
<comment type="caution">
    <text evidence="3">The sequence shown here is derived from an EMBL/GenBank/DDBJ whole genome shotgun (WGS) entry which is preliminary data.</text>
</comment>
<gene>
    <name evidence="3" type="ORF">ACFQ2I_18745</name>
</gene>
<dbReference type="InterPro" id="IPR050194">
    <property type="entry name" value="Glycosyltransferase_grp1"/>
</dbReference>
<dbReference type="RefSeq" id="WP_377566922.1">
    <property type="nucleotide sequence ID" value="NZ_JBHTJZ010000035.1"/>
</dbReference>
<dbReference type="PANTHER" id="PTHR45947">
    <property type="entry name" value="SULFOQUINOVOSYL TRANSFERASE SQD2"/>
    <property type="match status" value="1"/>
</dbReference>
<evidence type="ECO:0000259" key="2">
    <source>
        <dbReference type="Pfam" id="PF13579"/>
    </source>
</evidence>
<keyword evidence="4" id="KW-1185">Reference proteome</keyword>
<dbReference type="InterPro" id="IPR001296">
    <property type="entry name" value="Glyco_trans_1"/>
</dbReference>
<dbReference type="Pfam" id="PF13579">
    <property type="entry name" value="Glyco_trans_4_4"/>
    <property type="match status" value="1"/>
</dbReference>
<dbReference type="Pfam" id="PF00534">
    <property type="entry name" value="Glycos_transf_1"/>
    <property type="match status" value="1"/>
</dbReference>
<feature type="domain" description="Glycosyl transferase family 1" evidence="1">
    <location>
        <begin position="184"/>
        <end position="303"/>
    </location>
</feature>
<organism evidence="3 4">
    <name type="scientific">Paenibacillus chungangensis</name>
    <dbReference type="NCBI Taxonomy" id="696535"/>
    <lineage>
        <taxon>Bacteria</taxon>
        <taxon>Bacillati</taxon>
        <taxon>Bacillota</taxon>
        <taxon>Bacilli</taxon>
        <taxon>Bacillales</taxon>
        <taxon>Paenibacillaceae</taxon>
        <taxon>Paenibacillus</taxon>
    </lineage>
</organism>
<dbReference type="Gene3D" id="3.40.50.2000">
    <property type="entry name" value="Glycogen Phosphorylase B"/>
    <property type="match status" value="2"/>
</dbReference>
<dbReference type="Proteomes" id="UP001596989">
    <property type="component" value="Unassembled WGS sequence"/>
</dbReference>